<keyword evidence="4" id="KW-1185">Reference proteome</keyword>
<dbReference type="Gene3D" id="3.40.50.12710">
    <property type="match status" value="1"/>
</dbReference>
<reference evidence="3 4" key="1">
    <citation type="submission" date="2018-09" db="EMBL/GenBank/DDBJ databases">
        <authorList>
            <person name="Zhu H."/>
        </authorList>
    </citation>
    <scope>NUCLEOTIDE SEQUENCE [LARGE SCALE GENOMIC DNA]</scope>
    <source>
        <strain evidence="3 4">K1W22B-8</strain>
    </source>
</reference>
<dbReference type="PANTHER" id="PTHR12049">
    <property type="entry name" value="PROTEIN ARGININE METHYLTRANSFERASE NDUFAF7, MITOCHONDRIAL"/>
    <property type="match status" value="1"/>
</dbReference>
<dbReference type="InterPro" id="IPR029063">
    <property type="entry name" value="SAM-dependent_MTases_sf"/>
</dbReference>
<proteinExistence type="predicted"/>
<dbReference type="GO" id="GO:0032259">
    <property type="term" value="P:methylation"/>
    <property type="evidence" value="ECO:0007669"/>
    <property type="project" value="UniProtKB-KW"/>
</dbReference>
<dbReference type="PANTHER" id="PTHR12049:SF7">
    <property type="entry name" value="PROTEIN ARGININE METHYLTRANSFERASE NDUFAF7, MITOCHONDRIAL"/>
    <property type="match status" value="1"/>
</dbReference>
<dbReference type="Pfam" id="PF02636">
    <property type="entry name" value="Methyltransf_28"/>
    <property type="match status" value="1"/>
</dbReference>
<name>A0A418W9S8_9PROT</name>
<keyword evidence="2 3" id="KW-0808">Transferase</keyword>
<dbReference type="Proteomes" id="UP000284605">
    <property type="component" value="Unassembled WGS sequence"/>
</dbReference>
<dbReference type="OrthoDB" id="9794208at2"/>
<evidence type="ECO:0000313" key="4">
    <source>
        <dbReference type="Proteomes" id="UP000284605"/>
    </source>
</evidence>
<dbReference type="SUPFAM" id="SSF53335">
    <property type="entry name" value="S-adenosyl-L-methionine-dependent methyltransferases"/>
    <property type="match status" value="1"/>
</dbReference>
<dbReference type="AlphaFoldDB" id="A0A418W9S8"/>
<protein>
    <submittedName>
        <fullName evidence="3">Class I SAM-dependent methyltransferase</fullName>
    </submittedName>
</protein>
<dbReference type="GO" id="GO:0035243">
    <property type="term" value="F:protein-arginine omega-N symmetric methyltransferase activity"/>
    <property type="evidence" value="ECO:0007669"/>
    <property type="project" value="TreeGrafter"/>
</dbReference>
<comment type="caution">
    <text evidence="3">The sequence shown here is derived from an EMBL/GenBank/DDBJ whole genome shotgun (WGS) entry which is preliminary data.</text>
</comment>
<evidence type="ECO:0000313" key="3">
    <source>
        <dbReference type="EMBL" id="RJF86736.1"/>
    </source>
</evidence>
<accession>A0A418W9S8</accession>
<dbReference type="EMBL" id="QYUK01000011">
    <property type="protein sequence ID" value="RJF86736.1"/>
    <property type="molecule type" value="Genomic_DNA"/>
</dbReference>
<gene>
    <name evidence="3" type="ORF">D3874_06635</name>
</gene>
<dbReference type="RefSeq" id="WP_119777381.1">
    <property type="nucleotide sequence ID" value="NZ_QYUK01000011.1"/>
</dbReference>
<evidence type="ECO:0000256" key="2">
    <source>
        <dbReference type="ARBA" id="ARBA00022679"/>
    </source>
</evidence>
<keyword evidence="1 3" id="KW-0489">Methyltransferase</keyword>
<sequence>MTPLALALAQRITHDGPLSVATVMAEALGHPRHGYYKTREPFGPAGDFVTAPEISQMFGELIGLWLGVVWLSLGAPARVVLAELGPGRGTLMADARRALAKVPGFPLENPVHLVETSRRLREIQAAAIAAPVIHHDDIAGLPANGPLLLVANEFFDALPIRQFVWNGRAWHERVVGLEAAGGALGFGLAPVPARDGLPPHDGPKTGDVLEYSPAGVAIAGQLGQRLASQSGAALIIDYGTAHRGFADTLQAVSRHRFADVLATLGEADLTAHVNFGHLAQAAEGARAYGPVAQGGFLEALGLEARAGRLAAARPDQAEAIAAARRRLTHPAEMGSLFKVLALTGPAVPVPPVFGIP</sequence>
<evidence type="ECO:0000256" key="1">
    <source>
        <dbReference type="ARBA" id="ARBA00022603"/>
    </source>
</evidence>
<dbReference type="InterPro" id="IPR038375">
    <property type="entry name" value="NDUFAF7_sf"/>
</dbReference>
<dbReference type="InterPro" id="IPR003788">
    <property type="entry name" value="NDUFAF7"/>
</dbReference>
<organism evidence="3 4">
    <name type="scientific">Oleomonas cavernae</name>
    <dbReference type="NCBI Taxonomy" id="2320859"/>
    <lineage>
        <taxon>Bacteria</taxon>
        <taxon>Pseudomonadati</taxon>
        <taxon>Pseudomonadota</taxon>
        <taxon>Alphaproteobacteria</taxon>
        <taxon>Acetobacterales</taxon>
        <taxon>Acetobacteraceae</taxon>
        <taxon>Oleomonas</taxon>
    </lineage>
</organism>